<evidence type="ECO:0000313" key="1">
    <source>
        <dbReference type="EMBL" id="AND69191.1"/>
    </source>
</evidence>
<dbReference type="PATRIC" id="fig|445710.3.peg.1733"/>
<name>A0A160N0A0_9GAMM</name>
<proteinExistence type="predicted"/>
<dbReference type="Proteomes" id="UP000077255">
    <property type="component" value="Chromosome"/>
</dbReference>
<dbReference type="AlphaFoldDB" id="A0A160N0A0"/>
<organism evidence="1 2">
    <name type="scientific">Dyella thiooxydans</name>
    <dbReference type="NCBI Taxonomy" id="445710"/>
    <lineage>
        <taxon>Bacteria</taxon>
        <taxon>Pseudomonadati</taxon>
        <taxon>Pseudomonadota</taxon>
        <taxon>Gammaproteobacteria</taxon>
        <taxon>Lysobacterales</taxon>
        <taxon>Rhodanobacteraceae</taxon>
        <taxon>Dyella</taxon>
    </lineage>
</organism>
<dbReference type="OrthoDB" id="9800082at2"/>
<keyword evidence="2" id="KW-1185">Reference proteome</keyword>
<accession>A0A160N0A0</accession>
<dbReference type="STRING" id="445710.ATSB10_17370"/>
<reference evidence="1 2" key="1">
    <citation type="submission" date="2016-02" db="EMBL/GenBank/DDBJ databases">
        <title>Complete genome sequencing and analysis of ATSB10, Dyella thiooxydans isolated from rhizosphere soil of sunflower (Helianthus annuus L.).</title>
        <authorList>
            <person name="Lee Y."/>
            <person name="Hwangbo K."/>
            <person name="Chung H."/>
            <person name="Yoo J."/>
            <person name="Kim K.Y."/>
            <person name="Sa T.M."/>
            <person name="Um Y."/>
            <person name="Madhaiyan M."/>
        </authorList>
    </citation>
    <scope>NUCLEOTIDE SEQUENCE [LARGE SCALE GENOMIC DNA]</scope>
    <source>
        <strain evidence="1 2">ATSB10</strain>
    </source>
</reference>
<dbReference type="KEGG" id="dtx:ATSB10_17370"/>
<gene>
    <name evidence="1" type="ORF">ATSB10_17370</name>
</gene>
<protein>
    <recommendedName>
        <fullName evidence="3">HutD-family protein</fullName>
    </recommendedName>
</protein>
<evidence type="ECO:0008006" key="3">
    <source>
        <dbReference type="Google" id="ProtNLM"/>
    </source>
</evidence>
<sequence length="187" mass="19857">MNAGPVTLRTLPAVPDPSGHAAGIELASADRHGHAASPWRLHLQHLGPGIHSAFRDDAPTQLAPLDAPLTLDAADGRQLLRLQVAGLHPGQTLHLHEPTRVVRLEGGHPEGAELIARPLQGPMLLPTTGQGWLAWLLAGRATVQLGTSDWELATDVPAWLPSGTGQRLRLEGGGELLLVRFRTIPAD</sequence>
<dbReference type="EMBL" id="CP014841">
    <property type="protein sequence ID" value="AND69191.1"/>
    <property type="molecule type" value="Genomic_DNA"/>
</dbReference>
<evidence type="ECO:0000313" key="2">
    <source>
        <dbReference type="Proteomes" id="UP000077255"/>
    </source>
</evidence>
<dbReference type="RefSeq" id="WP_063672063.1">
    <property type="nucleotide sequence ID" value="NZ_CP014841.1"/>
</dbReference>